<evidence type="ECO:0000256" key="3">
    <source>
        <dbReference type="ARBA" id="ARBA00022801"/>
    </source>
</evidence>
<feature type="compositionally biased region" description="Polar residues" evidence="6">
    <location>
        <begin position="78"/>
        <end position="87"/>
    </location>
</feature>
<keyword evidence="10" id="KW-1185">Reference proteome</keyword>
<dbReference type="GO" id="GO:0003676">
    <property type="term" value="F:nucleic acid binding"/>
    <property type="evidence" value="ECO:0007669"/>
    <property type="project" value="InterPro"/>
</dbReference>
<evidence type="ECO:0000256" key="2">
    <source>
        <dbReference type="ARBA" id="ARBA00022741"/>
    </source>
</evidence>
<sequence length="663" mass="74345">MSDGAAKVRKDSEPYYNGNASEALEAFMKSISEIGDDISSSNELEGRFLEATAASAEKSAAGANETSHVVPAAISHGTYSQGLTNNDNRTKDIGARRENKAPPDSVFKRDIYKVDPSVDALTIEETVLLKKNLNIETTGMRVPKPIQSFEQLKLSIPMAISKRIKKLGFIEPTSVQCQAIPVLLQGRNTIIMGSKGCGKTVSYLIPLVCQILNIIKECKSVASKRCAYSIIMGLTRESCYNIHRTLYMLLKRLNLRIASITSGYDNYNEVISGTEFLIVTPAKFGDLLRQKCIDPTATHLVALDDFVNLYKNHPDEIGLLLTYEHAMRIIVSRETLASETLKTLRKYLKQSITVKYTANQSLLSFEFKCIACMNEETRLQKTTILGDLISHFHKDFRMIIFANDRLTVENVYTFLSNLSKSVMCVHEKMSLDDIYAAMEDLKSLKIQIVVSTDIALSNMRLPKVNYIVNFDMPRAYPAFISRIRCQTSDVKTVVYNLISRQDHIICAHICYHLEQEGLNIPPTLENTALSWKDYRGYRKGGKPMTNLSKDNKEVNLNINIAENKLKQKYDAPVDGAPGTEGSQKYSSSPAIIKETQTPVTHEDNKYGIGDAGEQEYHEYGVDDDISSDDELDIVPKRQITKSEGLINLDKINKRRLRLAEDAI</sequence>
<dbReference type="InterPro" id="IPR014001">
    <property type="entry name" value="Helicase_ATP-bd"/>
</dbReference>
<feature type="domain" description="Helicase ATP-binding" evidence="7">
    <location>
        <begin position="180"/>
        <end position="354"/>
    </location>
</feature>
<accession>A0AAD8LK16</accession>
<proteinExistence type="predicted"/>
<dbReference type="EC" id="3.6.4.13" evidence="1"/>
<dbReference type="EMBL" id="JAVEPI010000003">
    <property type="protein sequence ID" value="KAK1442873.1"/>
    <property type="molecule type" value="Genomic_DNA"/>
</dbReference>
<feature type="region of interest" description="Disordered" evidence="6">
    <location>
        <begin position="78"/>
        <end position="102"/>
    </location>
</feature>
<keyword evidence="2" id="KW-0547">Nucleotide-binding</keyword>
<name>A0AAD8LK16_BABGI</name>
<dbReference type="GO" id="GO:0003724">
    <property type="term" value="F:RNA helicase activity"/>
    <property type="evidence" value="ECO:0007669"/>
    <property type="project" value="UniProtKB-EC"/>
</dbReference>
<dbReference type="Gene3D" id="3.40.50.300">
    <property type="entry name" value="P-loop containing nucleotide triphosphate hydrolases"/>
    <property type="match status" value="2"/>
</dbReference>
<keyword evidence="4 9" id="KW-0347">Helicase</keyword>
<dbReference type="GO" id="GO:0005524">
    <property type="term" value="F:ATP binding"/>
    <property type="evidence" value="ECO:0007669"/>
    <property type="project" value="UniProtKB-KW"/>
</dbReference>
<gene>
    <name evidence="9" type="ORF">BgAZ_303910</name>
</gene>
<dbReference type="SUPFAM" id="SSF52540">
    <property type="entry name" value="P-loop containing nucleoside triphosphate hydrolases"/>
    <property type="match status" value="2"/>
</dbReference>
<dbReference type="PROSITE" id="PS51192">
    <property type="entry name" value="HELICASE_ATP_BIND_1"/>
    <property type="match status" value="1"/>
</dbReference>
<keyword evidence="5" id="KW-0067">ATP-binding</keyword>
<dbReference type="InterPro" id="IPR027417">
    <property type="entry name" value="P-loop_NTPase"/>
</dbReference>
<evidence type="ECO:0000256" key="1">
    <source>
        <dbReference type="ARBA" id="ARBA00012552"/>
    </source>
</evidence>
<dbReference type="Pfam" id="PF00270">
    <property type="entry name" value="DEAD"/>
    <property type="match status" value="1"/>
</dbReference>
<dbReference type="Pfam" id="PF00271">
    <property type="entry name" value="Helicase_C"/>
    <property type="match status" value="1"/>
</dbReference>
<dbReference type="Proteomes" id="UP001230268">
    <property type="component" value="Unassembled WGS sequence"/>
</dbReference>
<evidence type="ECO:0000313" key="9">
    <source>
        <dbReference type="EMBL" id="KAK1442873.1"/>
    </source>
</evidence>
<dbReference type="InterPro" id="IPR001650">
    <property type="entry name" value="Helicase_C-like"/>
</dbReference>
<comment type="caution">
    <text evidence="9">The sequence shown here is derived from an EMBL/GenBank/DDBJ whole genome shotgun (WGS) entry which is preliminary data.</text>
</comment>
<organism evidence="9 10">
    <name type="scientific">Babesia gibsoni</name>
    <dbReference type="NCBI Taxonomy" id="33632"/>
    <lineage>
        <taxon>Eukaryota</taxon>
        <taxon>Sar</taxon>
        <taxon>Alveolata</taxon>
        <taxon>Apicomplexa</taxon>
        <taxon>Aconoidasida</taxon>
        <taxon>Piroplasmida</taxon>
        <taxon>Babesiidae</taxon>
        <taxon>Babesia</taxon>
    </lineage>
</organism>
<evidence type="ECO:0000313" key="10">
    <source>
        <dbReference type="Proteomes" id="UP001230268"/>
    </source>
</evidence>
<keyword evidence="3" id="KW-0378">Hydrolase</keyword>
<dbReference type="InterPro" id="IPR011545">
    <property type="entry name" value="DEAD/DEAH_box_helicase_dom"/>
</dbReference>
<evidence type="ECO:0000256" key="6">
    <source>
        <dbReference type="SAM" id="MobiDB-lite"/>
    </source>
</evidence>
<dbReference type="AlphaFoldDB" id="A0AAD8LK16"/>
<evidence type="ECO:0000259" key="8">
    <source>
        <dbReference type="PROSITE" id="PS51194"/>
    </source>
</evidence>
<dbReference type="SMART" id="SM00487">
    <property type="entry name" value="DEXDc"/>
    <property type="match status" value="1"/>
</dbReference>
<dbReference type="PANTHER" id="PTHR47958">
    <property type="entry name" value="ATP-DEPENDENT RNA HELICASE DBP3"/>
    <property type="match status" value="1"/>
</dbReference>
<feature type="domain" description="Helicase C-terminal" evidence="8">
    <location>
        <begin position="384"/>
        <end position="528"/>
    </location>
</feature>
<dbReference type="GO" id="GO:0016787">
    <property type="term" value="F:hydrolase activity"/>
    <property type="evidence" value="ECO:0007669"/>
    <property type="project" value="UniProtKB-KW"/>
</dbReference>
<protein>
    <recommendedName>
        <fullName evidence="1">RNA helicase</fullName>
        <ecNumber evidence="1">3.6.4.13</ecNumber>
    </recommendedName>
</protein>
<evidence type="ECO:0000259" key="7">
    <source>
        <dbReference type="PROSITE" id="PS51192"/>
    </source>
</evidence>
<evidence type="ECO:0000256" key="4">
    <source>
        <dbReference type="ARBA" id="ARBA00022806"/>
    </source>
</evidence>
<feature type="compositionally biased region" description="Basic and acidic residues" evidence="6">
    <location>
        <begin position="88"/>
        <end position="102"/>
    </location>
</feature>
<evidence type="ECO:0000256" key="5">
    <source>
        <dbReference type="ARBA" id="ARBA00022840"/>
    </source>
</evidence>
<dbReference type="PROSITE" id="PS51194">
    <property type="entry name" value="HELICASE_CTER"/>
    <property type="match status" value="1"/>
</dbReference>
<reference evidence="9" key="1">
    <citation type="submission" date="2023-08" db="EMBL/GenBank/DDBJ databases">
        <title>Draft sequence of the Babesia gibsoni genome.</title>
        <authorList>
            <person name="Yamagishi J.Y."/>
            <person name="Xuan X.X."/>
        </authorList>
    </citation>
    <scope>NUCLEOTIDE SEQUENCE</scope>
    <source>
        <strain evidence="9">Azabu</strain>
    </source>
</reference>